<sequence>MVDPDVGGGSGGGDGGGRPSLPFPSKTQLTEPSKNLEEAENELDRAKEEVTELKKEEKAVTFSKGRNFDRSSSSSSSTAPPNPAAELLKVKEETVDVVVVDNDLEGGYHCKTINGGGGGGGDFGSLSSSSSMELPKPMEGLREAGPPPFLNKTFQMVDDPETDSIVSWSDARQSFIVWDLYEFSRTLLPKHFKHNNFSSFIRQLNTYGFRKVDPDRWEFANERFQGGKRHLLKNIKRRRRYNKKPNVVSADSPKPGLEAEIESLKKDQDFLRLEILNLRQQQKYSQHQLTAFQQRIRSSLCKQQRMLFFLTKTAVNPISVQQLMQKRMIKRELDGGDLGKRRRLPPAQGIESFDEWINDSLSFDYRNQVQEEPVPMQTALAEQISETIASQQNGTPLSSPMVDKSCNACQDLNPRVMAGTSSSEDMPSAYDDMSDKFLEENIVSNDECALNDSSFYQELEDLIAEPCDWSAYVSNSLVEQAGCIG</sequence>
<evidence type="ECO:0000256" key="8">
    <source>
        <dbReference type="ARBA" id="ARBA00061350"/>
    </source>
</evidence>
<dbReference type="PROSITE" id="PS00434">
    <property type="entry name" value="HSF_DOMAIN"/>
    <property type="match status" value="1"/>
</dbReference>
<evidence type="ECO:0000256" key="7">
    <source>
        <dbReference type="ARBA" id="ARBA00023242"/>
    </source>
</evidence>
<keyword evidence="12" id="KW-1185">Reference proteome</keyword>
<feature type="compositionally biased region" description="Gly residues" evidence="9">
    <location>
        <begin position="1"/>
        <end position="18"/>
    </location>
</feature>
<dbReference type="Proteomes" id="UP000315295">
    <property type="component" value="Unassembled WGS sequence"/>
</dbReference>
<dbReference type="AlphaFoldDB" id="A0A540K6Y0"/>
<evidence type="ECO:0000256" key="5">
    <source>
        <dbReference type="ARBA" id="ARBA00023125"/>
    </source>
</evidence>
<gene>
    <name evidence="11" type="ORF">C1H46_044490</name>
</gene>
<dbReference type="GO" id="GO:0005634">
    <property type="term" value="C:nucleus"/>
    <property type="evidence" value="ECO:0007669"/>
    <property type="project" value="UniProtKB-SubCell"/>
</dbReference>
<comment type="caution">
    <text evidence="11">The sequence shown here is derived from an EMBL/GenBank/DDBJ whole genome shotgun (WGS) entry which is preliminary data.</text>
</comment>
<evidence type="ECO:0000313" key="12">
    <source>
        <dbReference type="Proteomes" id="UP000315295"/>
    </source>
</evidence>
<comment type="similarity">
    <text evidence="8">Belongs to the HSF family. Class A subfamily.</text>
</comment>
<evidence type="ECO:0000259" key="10">
    <source>
        <dbReference type="PROSITE" id="PS00434"/>
    </source>
</evidence>
<dbReference type="GO" id="GO:0000978">
    <property type="term" value="F:RNA polymerase II cis-regulatory region sequence-specific DNA binding"/>
    <property type="evidence" value="ECO:0007669"/>
    <property type="project" value="TreeGrafter"/>
</dbReference>
<name>A0A540K6Y0_MALBA</name>
<accession>A0A540K6Y0</accession>
<evidence type="ECO:0000256" key="9">
    <source>
        <dbReference type="SAM" id="MobiDB-lite"/>
    </source>
</evidence>
<keyword evidence="3" id="KW-0805">Transcription regulation</keyword>
<reference evidence="11 12" key="1">
    <citation type="journal article" date="2019" name="G3 (Bethesda)">
        <title>Sequencing of a Wild Apple (Malus baccata) Genome Unravels the Differences Between Cultivated and Wild Apple Species Regarding Disease Resistance and Cold Tolerance.</title>
        <authorList>
            <person name="Chen X."/>
        </authorList>
    </citation>
    <scope>NUCLEOTIDE SEQUENCE [LARGE SCALE GENOMIC DNA]</scope>
    <source>
        <strain evidence="12">cv. Shandingzi</strain>
        <tissue evidence="11">Leaves</tissue>
    </source>
</reference>
<dbReference type="PRINTS" id="PR00056">
    <property type="entry name" value="HSFDOMAIN"/>
</dbReference>
<dbReference type="GO" id="GO:0006357">
    <property type="term" value="P:regulation of transcription by RNA polymerase II"/>
    <property type="evidence" value="ECO:0007669"/>
    <property type="project" value="TreeGrafter"/>
</dbReference>
<keyword evidence="6" id="KW-0804">Transcription</keyword>
<proteinExistence type="inferred from homology"/>
<keyword evidence="5" id="KW-0238">DNA-binding</keyword>
<dbReference type="PANTHER" id="PTHR10015">
    <property type="entry name" value="HEAT SHOCK TRANSCRIPTION FACTOR"/>
    <property type="match status" value="1"/>
</dbReference>
<feature type="region of interest" description="Disordered" evidence="9">
    <location>
        <begin position="1"/>
        <end position="83"/>
    </location>
</feature>
<comment type="subcellular location">
    <subcellularLocation>
        <location evidence="1">Nucleus</location>
    </subcellularLocation>
</comment>
<evidence type="ECO:0000256" key="2">
    <source>
        <dbReference type="ARBA" id="ARBA00022553"/>
    </source>
</evidence>
<organism evidence="11 12">
    <name type="scientific">Malus baccata</name>
    <name type="common">Siberian crab apple</name>
    <name type="synonym">Pyrus baccata</name>
    <dbReference type="NCBI Taxonomy" id="106549"/>
    <lineage>
        <taxon>Eukaryota</taxon>
        <taxon>Viridiplantae</taxon>
        <taxon>Streptophyta</taxon>
        <taxon>Embryophyta</taxon>
        <taxon>Tracheophyta</taxon>
        <taxon>Spermatophyta</taxon>
        <taxon>Magnoliopsida</taxon>
        <taxon>eudicotyledons</taxon>
        <taxon>Gunneridae</taxon>
        <taxon>Pentapetalae</taxon>
        <taxon>rosids</taxon>
        <taxon>fabids</taxon>
        <taxon>Rosales</taxon>
        <taxon>Rosaceae</taxon>
        <taxon>Amygdaloideae</taxon>
        <taxon>Maleae</taxon>
        <taxon>Malus</taxon>
    </lineage>
</organism>
<dbReference type="GO" id="GO:0003700">
    <property type="term" value="F:DNA-binding transcription factor activity"/>
    <property type="evidence" value="ECO:0007669"/>
    <property type="project" value="InterPro"/>
</dbReference>
<keyword evidence="2" id="KW-0597">Phosphoprotein</keyword>
<dbReference type="SUPFAM" id="SSF46785">
    <property type="entry name" value="Winged helix' DNA-binding domain"/>
    <property type="match status" value="1"/>
</dbReference>
<evidence type="ECO:0000256" key="1">
    <source>
        <dbReference type="ARBA" id="ARBA00004123"/>
    </source>
</evidence>
<feature type="domain" description="HSF-type DNA-binding" evidence="10">
    <location>
        <begin position="188"/>
        <end position="212"/>
    </location>
</feature>
<dbReference type="InterPro" id="IPR036388">
    <property type="entry name" value="WH-like_DNA-bd_sf"/>
</dbReference>
<dbReference type="STRING" id="106549.A0A540K6Y0"/>
<evidence type="ECO:0000256" key="6">
    <source>
        <dbReference type="ARBA" id="ARBA00023163"/>
    </source>
</evidence>
<evidence type="ECO:0000256" key="3">
    <source>
        <dbReference type="ARBA" id="ARBA00023015"/>
    </source>
</evidence>
<protein>
    <recommendedName>
        <fullName evidence="10">HSF-type DNA-binding domain-containing protein</fullName>
    </recommendedName>
</protein>
<dbReference type="FunFam" id="1.10.10.10:FF:000057">
    <property type="entry name" value="Heat shock transcription factor 1"/>
    <property type="match status" value="1"/>
</dbReference>
<dbReference type="SMART" id="SM00415">
    <property type="entry name" value="HSF"/>
    <property type="match status" value="1"/>
</dbReference>
<dbReference type="PANTHER" id="PTHR10015:SF298">
    <property type="entry name" value="HEAT STRESS TRANSCRIPTION FACTOR A-9"/>
    <property type="match status" value="1"/>
</dbReference>
<dbReference type="InterPro" id="IPR036390">
    <property type="entry name" value="WH_DNA-bd_sf"/>
</dbReference>
<dbReference type="Pfam" id="PF00447">
    <property type="entry name" value="HSF_DNA-bind"/>
    <property type="match status" value="1"/>
</dbReference>
<feature type="compositionally biased region" description="Basic and acidic residues" evidence="9">
    <location>
        <begin position="34"/>
        <end position="59"/>
    </location>
</feature>
<evidence type="ECO:0000313" key="11">
    <source>
        <dbReference type="EMBL" id="TQD69976.1"/>
    </source>
</evidence>
<evidence type="ECO:0000256" key="4">
    <source>
        <dbReference type="ARBA" id="ARBA00023016"/>
    </source>
</evidence>
<dbReference type="GO" id="GO:0034605">
    <property type="term" value="P:cellular response to heat"/>
    <property type="evidence" value="ECO:0007669"/>
    <property type="project" value="TreeGrafter"/>
</dbReference>
<dbReference type="InterPro" id="IPR000232">
    <property type="entry name" value="HSF_DNA-bd"/>
</dbReference>
<keyword evidence="7" id="KW-0539">Nucleus</keyword>
<dbReference type="Gene3D" id="1.10.10.10">
    <property type="entry name" value="Winged helix-like DNA-binding domain superfamily/Winged helix DNA-binding domain"/>
    <property type="match status" value="1"/>
</dbReference>
<keyword evidence="4" id="KW-0346">Stress response</keyword>
<dbReference type="EMBL" id="VIEB01002179">
    <property type="protein sequence ID" value="TQD69976.1"/>
    <property type="molecule type" value="Genomic_DNA"/>
</dbReference>